<dbReference type="FunFam" id="3.40.390.10:FF:000102">
    <property type="entry name" value="Matrix metalloproteinase 16"/>
    <property type="match status" value="1"/>
</dbReference>
<dbReference type="GO" id="GO:0030574">
    <property type="term" value="P:collagen catabolic process"/>
    <property type="evidence" value="ECO:0000318"/>
    <property type="project" value="GO_Central"/>
</dbReference>
<dbReference type="InterPro" id="IPR001818">
    <property type="entry name" value="Pept_M10_metallopeptidase"/>
</dbReference>
<evidence type="ECO:0000313" key="16">
    <source>
        <dbReference type="Proteomes" id="UP000000305"/>
    </source>
</evidence>
<protein>
    <recommendedName>
        <fullName evidence="14">C1q domain-containing protein</fullName>
    </recommendedName>
</protein>
<feature type="binding site" evidence="10">
    <location>
        <position position="171"/>
    </location>
    <ligand>
        <name>Zn(2+)</name>
        <dbReference type="ChEBI" id="CHEBI:29105"/>
        <label>1</label>
    </ligand>
</feature>
<feature type="binding site" evidence="10">
    <location>
        <position position="202"/>
    </location>
    <ligand>
        <name>Ca(2+)</name>
        <dbReference type="ChEBI" id="CHEBI:29108"/>
        <label>1</label>
    </ligand>
</feature>
<sequence length="465" mass="52967">MFFIVMLLGVVVNHLDSTPLSYTEAQSYLASFGYLHPRYKNTSNSIISGYFFELAVKNFQSFFGLNLTGELDEETKKEMRKPRCGHPDQIIPEDSSTQRKRNINNKGNRWTKNELTYGIRKYTPDLEKSVVDREIAKAFQLWEEVTPLTFTFVETGNVDIEISFESGAHSDSRNHDAFHGPGTTYAHAAFPPSGDTHFNDAETWTISSDGINLFQVATHEFGHALGLAHFESKTDVMFAYYDYRLNFKLEPNDINRIQQLYGINNKWLKKKLDEITTDVKNLKIKLEETKKELDGAKNTIAKLETNGHTNVKSTAFYFYVQRNSPFNEDKIAIPFDVARVNNGNAMDFSSGEFLAPKSGIYFFSFTGLASFPETKSPNKVQLEIGLYLSGKRVGRALAEESNTVANQKCPLSLQSTLKLEKHDNLWLQIDFKSTPEVFLYDEAGPGRDGHWTHFTGWMLQEEILE</sequence>
<feature type="binding site" description="in inhibited form" evidence="10">
    <location>
        <position position="84"/>
    </location>
    <ligand>
        <name>Zn(2+)</name>
        <dbReference type="ChEBI" id="CHEBI:29105"/>
        <label>2</label>
        <note>catalytic</note>
    </ligand>
</feature>
<feature type="binding site" evidence="10">
    <location>
        <position position="197"/>
    </location>
    <ligand>
        <name>Zn(2+)</name>
        <dbReference type="ChEBI" id="CHEBI:29105"/>
        <label>1</label>
    </ligand>
</feature>
<feature type="signal peptide" evidence="13">
    <location>
        <begin position="1"/>
        <end position="17"/>
    </location>
</feature>
<evidence type="ECO:0000256" key="2">
    <source>
        <dbReference type="ARBA" id="ARBA00022670"/>
    </source>
</evidence>
<dbReference type="CDD" id="cd04278">
    <property type="entry name" value="ZnMc_MMP"/>
    <property type="match status" value="1"/>
</dbReference>
<dbReference type="GO" id="GO:0031012">
    <property type="term" value="C:extracellular matrix"/>
    <property type="evidence" value="ECO:0007669"/>
    <property type="project" value="InterPro"/>
</dbReference>
<evidence type="ECO:0000259" key="14">
    <source>
        <dbReference type="PROSITE" id="PS50871"/>
    </source>
</evidence>
<keyword evidence="5" id="KW-0378">Hydrolase</keyword>
<feature type="binding site" evidence="10">
    <location>
        <position position="219"/>
    </location>
    <ligand>
        <name>Zn(2+)</name>
        <dbReference type="ChEBI" id="CHEBI:29105"/>
        <label>2</label>
        <note>catalytic</note>
    </ligand>
</feature>
<dbReference type="Gene3D" id="3.40.390.10">
    <property type="entry name" value="Collagenase (Catalytic Domain)"/>
    <property type="match status" value="1"/>
</dbReference>
<dbReference type="EMBL" id="GL732594">
    <property type="protein sequence ID" value="EFX73049.1"/>
    <property type="molecule type" value="Genomic_DNA"/>
</dbReference>
<dbReference type="PRINTS" id="PR00138">
    <property type="entry name" value="MATRIXIN"/>
</dbReference>
<evidence type="ECO:0000256" key="12">
    <source>
        <dbReference type="SAM" id="MobiDB-lite"/>
    </source>
</evidence>
<dbReference type="Pfam" id="PF00386">
    <property type="entry name" value="C1q"/>
    <property type="match status" value="1"/>
</dbReference>
<dbReference type="PROSITE" id="PS50871">
    <property type="entry name" value="C1Q"/>
    <property type="match status" value="1"/>
</dbReference>
<keyword evidence="8" id="KW-0865">Zymogen</keyword>
<comment type="cofactor">
    <cofactor evidence="10">
        <name>Ca(2+)</name>
        <dbReference type="ChEBI" id="CHEBI:29108"/>
    </cofactor>
    <text evidence="10">Can bind about 5 Ca(2+) ions per subunit.</text>
</comment>
<dbReference type="PROSITE" id="PS00546">
    <property type="entry name" value="CYSTEINE_SWITCH"/>
    <property type="match status" value="1"/>
</dbReference>
<dbReference type="eggNOG" id="KOG1565">
    <property type="taxonomic scope" value="Eukaryota"/>
</dbReference>
<dbReference type="InterPro" id="IPR033739">
    <property type="entry name" value="M10A_MMP"/>
</dbReference>
<evidence type="ECO:0000256" key="1">
    <source>
        <dbReference type="ARBA" id="ARBA00010370"/>
    </source>
</evidence>
<feature type="binding site" evidence="10">
    <location>
        <position position="159"/>
    </location>
    <ligand>
        <name>Ca(2+)</name>
        <dbReference type="ChEBI" id="CHEBI:29108"/>
        <label>2</label>
    </ligand>
</feature>
<dbReference type="FunFam" id="2.60.120.40:FF:000054">
    <property type="entry name" value="Uncharacterized protein"/>
    <property type="match status" value="1"/>
</dbReference>
<feature type="domain" description="C1q" evidence="14">
    <location>
        <begin position="309"/>
        <end position="465"/>
    </location>
</feature>
<dbReference type="InterPro" id="IPR036365">
    <property type="entry name" value="PGBD-like_sf"/>
</dbReference>
<dbReference type="InterPro" id="IPR021158">
    <property type="entry name" value="Pept_M10A_Zn_BS"/>
</dbReference>
<gene>
    <name evidence="15" type="ORF">DAPPUDRAFT_325673</name>
</gene>
<accession>E9H5Q1</accession>
<keyword evidence="2" id="KW-0645">Protease</keyword>
<dbReference type="GO" id="GO:0005615">
    <property type="term" value="C:extracellular space"/>
    <property type="evidence" value="ECO:0000318"/>
    <property type="project" value="GO_Central"/>
</dbReference>
<dbReference type="GO" id="GO:0006508">
    <property type="term" value="P:proteolysis"/>
    <property type="evidence" value="ECO:0007669"/>
    <property type="project" value="UniProtKB-KW"/>
</dbReference>
<dbReference type="OMA" id="EMISAIM"/>
<feature type="active site" evidence="9">
    <location>
        <position position="220"/>
    </location>
</feature>
<dbReference type="InterPro" id="IPR021190">
    <property type="entry name" value="Pept_M10A"/>
</dbReference>
<dbReference type="InParanoid" id="E9H5Q1"/>
<evidence type="ECO:0000256" key="6">
    <source>
        <dbReference type="ARBA" id="ARBA00022833"/>
    </source>
</evidence>
<feature type="binding site" evidence="10">
    <location>
        <position position="125"/>
    </location>
    <ligand>
        <name>Ca(2+)</name>
        <dbReference type="ChEBI" id="CHEBI:29108"/>
        <label>1</label>
    </ligand>
</feature>
<dbReference type="OrthoDB" id="406838at2759"/>
<evidence type="ECO:0000256" key="8">
    <source>
        <dbReference type="ARBA" id="ARBA00023145"/>
    </source>
</evidence>
<feature type="binding site" evidence="10">
    <location>
        <position position="237"/>
    </location>
    <ligand>
        <name>Zn(2+)</name>
        <dbReference type="ChEBI" id="CHEBI:29105"/>
        <label>2</label>
        <note>catalytic</note>
    </ligand>
</feature>
<dbReference type="Pfam" id="PF00413">
    <property type="entry name" value="Peptidase_M10"/>
    <property type="match status" value="1"/>
</dbReference>
<dbReference type="SUPFAM" id="SSF47090">
    <property type="entry name" value="PGBD-like"/>
    <property type="match status" value="1"/>
</dbReference>
<reference evidence="15 16" key="1">
    <citation type="journal article" date="2011" name="Science">
        <title>The ecoresponsive genome of Daphnia pulex.</title>
        <authorList>
            <person name="Colbourne J.K."/>
            <person name="Pfrender M.E."/>
            <person name="Gilbert D."/>
            <person name="Thomas W.K."/>
            <person name="Tucker A."/>
            <person name="Oakley T.H."/>
            <person name="Tokishita S."/>
            <person name="Aerts A."/>
            <person name="Arnold G.J."/>
            <person name="Basu M.K."/>
            <person name="Bauer D.J."/>
            <person name="Caceres C.E."/>
            <person name="Carmel L."/>
            <person name="Casola C."/>
            <person name="Choi J.H."/>
            <person name="Detter J.C."/>
            <person name="Dong Q."/>
            <person name="Dusheyko S."/>
            <person name="Eads B.D."/>
            <person name="Frohlich T."/>
            <person name="Geiler-Samerotte K.A."/>
            <person name="Gerlach D."/>
            <person name="Hatcher P."/>
            <person name="Jogdeo S."/>
            <person name="Krijgsveld J."/>
            <person name="Kriventseva E.V."/>
            <person name="Kultz D."/>
            <person name="Laforsch C."/>
            <person name="Lindquist E."/>
            <person name="Lopez J."/>
            <person name="Manak J.R."/>
            <person name="Muller J."/>
            <person name="Pangilinan J."/>
            <person name="Patwardhan R.P."/>
            <person name="Pitluck S."/>
            <person name="Pritham E.J."/>
            <person name="Rechtsteiner A."/>
            <person name="Rho M."/>
            <person name="Rogozin I.B."/>
            <person name="Sakarya O."/>
            <person name="Salamov A."/>
            <person name="Schaack S."/>
            <person name="Shapiro H."/>
            <person name="Shiga Y."/>
            <person name="Skalitzky C."/>
            <person name="Smith Z."/>
            <person name="Souvorov A."/>
            <person name="Sung W."/>
            <person name="Tang Z."/>
            <person name="Tsuchiya D."/>
            <person name="Tu H."/>
            <person name="Vos H."/>
            <person name="Wang M."/>
            <person name="Wolf Y.I."/>
            <person name="Yamagata H."/>
            <person name="Yamada T."/>
            <person name="Ye Y."/>
            <person name="Shaw J.R."/>
            <person name="Andrews J."/>
            <person name="Crease T.J."/>
            <person name="Tang H."/>
            <person name="Lucas S.M."/>
            <person name="Robertson H.M."/>
            <person name="Bork P."/>
            <person name="Koonin E.V."/>
            <person name="Zdobnov E.M."/>
            <person name="Grigoriev I.V."/>
            <person name="Lynch M."/>
            <person name="Boore J.L."/>
        </authorList>
    </citation>
    <scope>NUCLEOTIDE SEQUENCE [LARGE SCALE GENOMIC DNA]</scope>
</reference>
<dbReference type="Gene3D" id="2.60.120.40">
    <property type="match status" value="1"/>
</dbReference>
<name>E9H5Q1_DAPPU</name>
<feature type="binding site" evidence="10">
    <location>
        <position position="180"/>
    </location>
    <ligand>
        <name>Ca(2+)</name>
        <dbReference type="ChEBI" id="CHEBI:29108"/>
        <label>3</label>
    </ligand>
</feature>
<proteinExistence type="inferred from homology"/>
<comment type="similarity">
    <text evidence="1">Belongs to the peptidase M10A family.</text>
</comment>
<feature type="binding site" evidence="10">
    <location>
        <position position="202"/>
    </location>
    <ligand>
        <name>Ca(2+)</name>
        <dbReference type="ChEBI" id="CHEBI:29108"/>
        <label>3</label>
    </ligand>
</feature>
<evidence type="ECO:0000256" key="13">
    <source>
        <dbReference type="SAM" id="SignalP"/>
    </source>
</evidence>
<dbReference type="STRING" id="6669.E9H5Q1"/>
<keyword evidence="11" id="KW-0175">Coiled coil</keyword>
<evidence type="ECO:0000256" key="10">
    <source>
        <dbReference type="PIRSR" id="PIRSR621190-2"/>
    </source>
</evidence>
<dbReference type="InterPro" id="IPR002477">
    <property type="entry name" value="Peptidoglycan-bd-like"/>
</dbReference>
<feature type="binding site" evidence="10">
    <location>
        <position position="169"/>
    </location>
    <ligand>
        <name>Zn(2+)</name>
        <dbReference type="ChEBI" id="CHEBI:29105"/>
        <label>1</label>
    </ligand>
</feature>
<evidence type="ECO:0000313" key="15">
    <source>
        <dbReference type="EMBL" id="EFX73049.1"/>
    </source>
</evidence>
<feature type="binding site" evidence="10">
    <location>
        <position position="195"/>
    </location>
    <ligand>
        <name>Ca(2+)</name>
        <dbReference type="ChEBI" id="CHEBI:29108"/>
        <label>2</label>
    </ligand>
</feature>
<evidence type="ECO:0000256" key="5">
    <source>
        <dbReference type="ARBA" id="ARBA00022801"/>
    </source>
</evidence>
<dbReference type="AlphaFoldDB" id="E9H5Q1"/>
<feature type="binding site" evidence="10">
    <location>
        <position position="200"/>
    </location>
    <ligand>
        <name>Ca(2+)</name>
        <dbReference type="ChEBI" id="CHEBI:29108"/>
        <label>1</label>
    </ligand>
</feature>
<dbReference type="PANTHER" id="PTHR10201:SF291">
    <property type="entry name" value="MATRIX METALLOPROTEINASE 1, ISOFORM C-RELATED"/>
    <property type="match status" value="1"/>
</dbReference>
<dbReference type="Pfam" id="PF01471">
    <property type="entry name" value="PG_binding_1"/>
    <property type="match status" value="1"/>
</dbReference>
<feature type="region of interest" description="Disordered" evidence="12">
    <location>
        <begin position="78"/>
        <end position="104"/>
    </location>
</feature>
<feature type="binding site" evidence="10">
    <location>
        <position position="229"/>
    </location>
    <ligand>
        <name>Zn(2+)</name>
        <dbReference type="ChEBI" id="CHEBI:29105"/>
        <label>2</label>
        <note>catalytic</note>
    </ligand>
</feature>
<keyword evidence="16" id="KW-1185">Reference proteome</keyword>
<feature type="coiled-coil region" evidence="11">
    <location>
        <begin position="265"/>
        <end position="306"/>
    </location>
</feature>
<evidence type="ECO:0000256" key="4">
    <source>
        <dbReference type="ARBA" id="ARBA00022729"/>
    </source>
</evidence>
<comment type="cofactor">
    <cofactor evidence="10">
        <name>Zn(2+)</name>
        <dbReference type="ChEBI" id="CHEBI:29105"/>
    </cofactor>
    <text evidence="10">Binds 2 Zn(2+) ions per subunit.</text>
</comment>
<dbReference type="GO" id="GO:0030198">
    <property type="term" value="P:extracellular matrix organization"/>
    <property type="evidence" value="ECO:0000318"/>
    <property type="project" value="GO_Central"/>
</dbReference>
<dbReference type="InterPro" id="IPR001073">
    <property type="entry name" value="C1q_dom"/>
</dbReference>
<keyword evidence="4 13" id="KW-0732">Signal</keyword>
<dbReference type="Proteomes" id="UP000000305">
    <property type="component" value="Unassembled WGS sequence"/>
</dbReference>
<dbReference type="PANTHER" id="PTHR10201">
    <property type="entry name" value="MATRIX METALLOPROTEINASE"/>
    <property type="match status" value="1"/>
</dbReference>
<dbReference type="InterPro" id="IPR008983">
    <property type="entry name" value="Tumour_necrosis_fac-like_dom"/>
</dbReference>
<dbReference type="InterPro" id="IPR006026">
    <property type="entry name" value="Peptidase_Metallo"/>
</dbReference>
<dbReference type="SUPFAM" id="SSF49842">
    <property type="entry name" value="TNF-like"/>
    <property type="match status" value="1"/>
</dbReference>
<keyword evidence="7" id="KW-0482">Metalloprotease</keyword>
<evidence type="ECO:0000256" key="7">
    <source>
        <dbReference type="ARBA" id="ARBA00023049"/>
    </source>
</evidence>
<evidence type="ECO:0000256" key="3">
    <source>
        <dbReference type="ARBA" id="ARBA00022723"/>
    </source>
</evidence>
<keyword evidence="3 10" id="KW-0479">Metal-binding</keyword>
<organism evidence="15 16">
    <name type="scientific">Daphnia pulex</name>
    <name type="common">Water flea</name>
    <dbReference type="NCBI Taxonomy" id="6669"/>
    <lineage>
        <taxon>Eukaryota</taxon>
        <taxon>Metazoa</taxon>
        <taxon>Ecdysozoa</taxon>
        <taxon>Arthropoda</taxon>
        <taxon>Crustacea</taxon>
        <taxon>Branchiopoda</taxon>
        <taxon>Diplostraca</taxon>
        <taxon>Cladocera</taxon>
        <taxon>Anomopoda</taxon>
        <taxon>Daphniidae</taxon>
        <taxon>Daphnia</taxon>
    </lineage>
</organism>
<dbReference type="InterPro" id="IPR024079">
    <property type="entry name" value="MetalloPept_cat_dom_sf"/>
</dbReference>
<dbReference type="SUPFAM" id="SSF55486">
    <property type="entry name" value="Metalloproteases ('zincins'), catalytic domain"/>
    <property type="match status" value="1"/>
</dbReference>
<keyword evidence="6 10" id="KW-0862">Zinc</keyword>
<dbReference type="SMART" id="SM00235">
    <property type="entry name" value="ZnMc"/>
    <property type="match status" value="1"/>
</dbReference>
<evidence type="ECO:0000256" key="11">
    <source>
        <dbReference type="SAM" id="Coils"/>
    </source>
</evidence>
<keyword evidence="10" id="KW-0106">Calcium</keyword>
<evidence type="ECO:0000256" key="9">
    <source>
        <dbReference type="PIRSR" id="PIRSR621190-1"/>
    </source>
</evidence>
<dbReference type="PhylomeDB" id="E9H5Q1"/>
<dbReference type="GO" id="GO:0004222">
    <property type="term" value="F:metalloendopeptidase activity"/>
    <property type="evidence" value="ECO:0000318"/>
    <property type="project" value="GO_Central"/>
</dbReference>
<feature type="binding site" evidence="10">
    <location>
        <position position="223"/>
    </location>
    <ligand>
        <name>Zn(2+)</name>
        <dbReference type="ChEBI" id="CHEBI:29105"/>
        <label>2</label>
        <note>catalytic</note>
    </ligand>
</feature>
<dbReference type="HOGENOM" id="CLU_511194_0_0_1"/>
<feature type="chain" id="PRO_5003240858" description="C1q domain-containing protein" evidence="13">
    <location>
        <begin position="18"/>
        <end position="465"/>
    </location>
</feature>
<dbReference type="GO" id="GO:0008270">
    <property type="term" value="F:zinc ion binding"/>
    <property type="evidence" value="ECO:0007669"/>
    <property type="project" value="InterPro"/>
</dbReference>
<dbReference type="KEGG" id="dpx:DAPPUDRAFT_325673"/>
<feature type="binding site" evidence="10">
    <location>
        <position position="187"/>
    </location>
    <ligand>
        <name>Zn(2+)</name>
        <dbReference type="ChEBI" id="CHEBI:29105"/>
        <label>1</label>
    </ligand>
</feature>